<dbReference type="STRING" id="1424294.Gferi_11955"/>
<feature type="transmembrane region" description="Helical" evidence="7">
    <location>
        <begin position="20"/>
        <end position="43"/>
    </location>
</feature>
<feature type="domain" description="MacB-like periplasmic core" evidence="9">
    <location>
        <begin position="484"/>
        <end position="668"/>
    </location>
</feature>
<evidence type="ECO:0008006" key="12">
    <source>
        <dbReference type="Google" id="ProtNLM"/>
    </source>
</evidence>
<feature type="transmembrane region" description="Helical" evidence="7">
    <location>
        <begin position="309"/>
        <end position="332"/>
    </location>
</feature>
<dbReference type="AlphaFoldDB" id="A0A1D8GQ98"/>
<comment type="similarity">
    <text evidence="6">Belongs to the ABC-4 integral membrane protein family.</text>
</comment>
<keyword evidence="2" id="KW-1003">Cell membrane</keyword>
<dbReference type="InterPro" id="IPR050250">
    <property type="entry name" value="Macrolide_Exporter_MacB"/>
</dbReference>
<dbReference type="EMBL" id="CP017269">
    <property type="protein sequence ID" value="AOT73089.1"/>
    <property type="molecule type" value="Genomic_DNA"/>
</dbReference>
<reference evidence="10 11" key="1">
    <citation type="submission" date="2016-09" db="EMBL/GenBank/DDBJ databases">
        <title>Genomic analysis reveals versatility of anaerobic energy metabolism of Geosporobacter ferrireducens IRF9 of phylum Firmicutes.</title>
        <authorList>
            <person name="Kim S.-J."/>
        </authorList>
    </citation>
    <scope>NUCLEOTIDE SEQUENCE [LARGE SCALE GENOMIC DNA]</scope>
    <source>
        <strain evidence="10 11">IRF9</strain>
    </source>
</reference>
<name>A0A1D8GQ98_9FIRM</name>
<feature type="domain" description="ABC3 transporter permease C-terminal" evidence="8">
    <location>
        <begin position="258"/>
        <end position="380"/>
    </location>
</feature>
<sequence length="829" mass="93985">MGIIIKFILRNIREKKFRTFLIIFSITLSAGLFFASSAISGTLEEMYVNRMRKHFGSAEILIHANEKSPSGYLSGASAEVFKEDFQYIIEAVEGGGFYKPSRDESVQVDLKGFDWKDLQQMNPVQLSHSFHPDGFKGKKTMISRVTAEKYKLDIGSTMEIEIGGQKHRFLIAATAEPIGPFQEDGRSTTVYMPKDTLSALQNNRGRATTVFIKLKDPTQLQQMMEALSKSYRRYTVREPVTREEIKQYTNRITTPFMLMTIMVLFMSVFIIYTSFKVITMERLPIIGTFRSIGATRKITDAVLLLESMVYGILGGLLGCGFGIGVLWIMTYLMSENPWTGVRMNVEIQFSPVQLVTSFCIALILSVISSLVPIIKISKIPVKDVVLNKVEIQHKKENRKLYIGVWFLATAILLPRFVPRQAALVFGGLCMLLSAVAVTLLIPYMIIGFVKVFERVYLHVFGNEGVLAAKNLRDNRNIINNITLLSIGISSLLMINTISHSVVKELVSFYREATFDVWMWTYQGDRNLDRLLKTVEGVSEVYGVIGAQNVEIADTTNQINLLHGVDKNRYADYWNVGLTNVQLQELDQDRNILLTHILKQKFGVNQGDILMLETQRGKKPYRVIGFFNSLRWTGNYALISERFLKSDMGEKYYDDIYIKTNKEPEIVKDSIKKKFERRQPWVMTIAQMEENEHKSNGQLFIILNGFSIMAMVIGIFGILNNFIISFIERKRFLAIFRSIGMSKGQMIKMIFIEALTGGLIGGIVGVFAGIAMISIIPYVMRAMDTPIPMHYSFTLFLYALWAGMSITVIASISPSLKSSKLNIVEAIKYE</sequence>
<keyword evidence="11" id="KW-1185">Reference proteome</keyword>
<feature type="transmembrane region" description="Helical" evidence="7">
    <location>
        <begin position="790"/>
        <end position="811"/>
    </location>
</feature>
<proteinExistence type="inferred from homology"/>
<evidence type="ECO:0000256" key="5">
    <source>
        <dbReference type="ARBA" id="ARBA00023136"/>
    </source>
</evidence>
<dbReference type="PANTHER" id="PTHR30572:SF4">
    <property type="entry name" value="ABC TRANSPORTER PERMEASE YTRF"/>
    <property type="match status" value="1"/>
</dbReference>
<evidence type="ECO:0000313" key="11">
    <source>
        <dbReference type="Proteomes" id="UP000095743"/>
    </source>
</evidence>
<keyword evidence="3 7" id="KW-0812">Transmembrane</keyword>
<keyword evidence="5 7" id="KW-0472">Membrane</keyword>
<evidence type="ECO:0000259" key="9">
    <source>
        <dbReference type="Pfam" id="PF12704"/>
    </source>
</evidence>
<evidence type="ECO:0000256" key="3">
    <source>
        <dbReference type="ARBA" id="ARBA00022692"/>
    </source>
</evidence>
<protein>
    <recommendedName>
        <fullName evidence="12">ABC transporter permease</fullName>
    </recommendedName>
</protein>
<evidence type="ECO:0000313" key="10">
    <source>
        <dbReference type="EMBL" id="AOT73089.1"/>
    </source>
</evidence>
<feature type="transmembrane region" description="Helical" evidence="7">
    <location>
        <begin position="477"/>
        <end position="497"/>
    </location>
</feature>
<evidence type="ECO:0000256" key="2">
    <source>
        <dbReference type="ARBA" id="ARBA00022475"/>
    </source>
</evidence>
<feature type="transmembrane region" description="Helical" evidence="7">
    <location>
        <begin position="698"/>
        <end position="727"/>
    </location>
</feature>
<accession>A0A1D8GQ98</accession>
<evidence type="ECO:0000256" key="6">
    <source>
        <dbReference type="ARBA" id="ARBA00038076"/>
    </source>
</evidence>
<keyword evidence="4 7" id="KW-1133">Transmembrane helix</keyword>
<comment type="subcellular location">
    <subcellularLocation>
        <location evidence="1">Cell membrane</location>
        <topology evidence="1">Multi-pass membrane protein</topology>
    </subcellularLocation>
</comment>
<dbReference type="Proteomes" id="UP000095743">
    <property type="component" value="Chromosome"/>
</dbReference>
<feature type="transmembrane region" description="Helical" evidence="7">
    <location>
        <begin position="256"/>
        <end position="275"/>
    </location>
</feature>
<dbReference type="InterPro" id="IPR003838">
    <property type="entry name" value="ABC3_permease_C"/>
</dbReference>
<dbReference type="GO" id="GO:0005886">
    <property type="term" value="C:plasma membrane"/>
    <property type="evidence" value="ECO:0007669"/>
    <property type="project" value="UniProtKB-SubCell"/>
</dbReference>
<dbReference type="KEGG" id="gfe:Gferi_11955"/>
<evidence type="ECO:0000259" key="8">
    <source>
        <dbReference type="Pfam" id="PF02687"/>
    </source>
</evidence>
<feature type="transmembrane region" description="Helical" evidence="7">
    <location>
        <begin position="352"/>
        <end position="374"/>
    </location>
</feature>
<gene>
    <name evidence="10" type="ORF">Gferi_11955</name>
</gene>
<dbReference type="PANTHER" id="PTHR30572">
    <property type="entry name" value="MEMBRANE COMPONENT OF TRANSPORTER-RELATED"/>
    <property type="match status" value="1"/>
</dbReference>
<feature type="transmembrane region" description="Helical" evidence="7">
    <location>
        <begin position="423"/>
        <end position="446"/>
    </location>
</feature>
<dbReference type="GO" id="GO:0022857">
    <property type="term" value="F:transmembrane transporter activity"/>
    <property type="evidence" value="ECO:0007669"/>
    <property type="project" value="TreeGrafter"/>
</dbReference>
<dbReference type="InterPro" id="IPR025857">
    <property type="entry name" value="MacB_PCD"/>
</dbReference>
<dbReference type="Pfam" id="PF02687">
    <property type="entry name" value="FtsX"/>
    <property type="match status" value="2"/>
</dbReference>
<feature type="domain" description="MacB-like periplasmic core" evidence="9">
    <location>
        <begin position="19"/>
        <end position="228"/>
    </location>
</feature>
<organism evidence="10 11">
    <name type="scientific">Geosporobacter ferrireducens</name>
    <dbReference type="NCBI Taxonomy" id="1424294"/>
    <lineage>
        <taxon>Bacteria</taxon>
        <taxon>Bacillati</taxon>
        <taxon>Bacillota</taxon>
        <taxon>Clostridia</taxon>
        <taxon>Peptostreptococcales</taxon>
        <taxon>Thermotaleaceae</taxon>
        <taxon>Geosporobacter</taxon>
    </lineage>
</organism>
<dbReference type="Pfam" id="PF12704">
    <property type="entry name" value="MacB_PCD"/>
    <property type="match status" value="2"/>
</dbReference>
<evidence type="ECO:0000256" key="7">
    <source>
        <dbReference type="SAM" id="Phobius"/>
    </source>
</evidence>
<evidence type="ECO:0000256" key="1">
    <source>
        <dbReference type="ARBA" id="ARBA00004651"/>
    </source>
</evidence>
<feature type="transmembrane region" description="Helical" evidence="7">
    <location>
        <begin position="400"/>
        <end position="417"/>
    </location>
</feature>
<feature type="domain" description="ABC3 transporter permease C-terminal" evidence="8">
    <location>
        <begin position="704"/>
        <end position="822"/>
    </location>
</feature>
<evidence type="ECO:0000256" key="4">
    <source>
        <dbReference type="ARBA" id="ARBA00022989"/>
    </source>
</evidence>
<feature type="transmembrane region" description="Helical" evidence="7">
    <location>
        <begin position="748"/>
        <end position="778"/>
    </location>
</feature>